<evidence type="ECO:0000313" key="2">
    <source>
        <dbReference type="EMBL" id="CAH0717176.1"/>
    </source>
</evidence>
<dbReference type="EMBL" id="OV170231">
    <property type="protein sequence ID" value="CAH0717176.1"/>
    <property type="molecule type" value="Genomic_DNA"/>
</dbReference>
<dbReference type="AlphaFoldDB" id="A0A8J9Y745"/>
<evidence type="ECO:0000256" key="1">
    <source>
        <dbReference type="SAM" id="MobiDB-lite"/>
    </source>
</evidence>
<protein>
    <submittedName>
        <fullName evidence="2">Uncharacterized protein</fullName>
    </submittedName>
</protein>
<sequence>MSEKGLLSRKKSVMMSMCKSIEKTVKSMEKFIEFNRDHALLRKHLLLEHDEASPSEQCKHQITSLHEFVSQCDECASILKSAAVSSTSKTTKLPINKETAEKEETDAAITTAVDDYEPHSPSIPPSENIALDEIPSSCDEDEDVVADEVVDDEDDDDAAD</sequence>
<name>A0A8J9Y745_9NEOP</name>
<feature type="non-terminal residue" evidence="2">
    <location>
        <position position="160"/>
    </location>
</feature>
<keyword evidence="3" id="KW-1185">Reference proteome</keyword>
<organism evidence="2 3">
    <name type="scientific">Brenthis ino</name>
    <name type="common">lesser marbled fritillary</name>
    <dbReference type="NCBI Taxonomy" id="405034"/>
    <lineage>
        <taxon>Eukaryota</taxon>
        <taxon>Metazoa</taxon>
        <taxon>Ecdysozoa</taxon>
        <taxon>Arthropoda</taxon>
        <taxon>Hexapoda</taxon>
        <taxon>Insecta</taxon>
        <taxon>Pterygota</taxon>
        <taxon>Neoptera</taxon>
        <taxon>Endopterygota</taxon>
        <taxon>Lepidoptera</taxon>
        <taxon>Glossata</taxon>
        <taxon>Ditrysia</taxon>
        <taxon>Papilionoidea</taxon>
        <taxon>Nymphalidae</taxon>
        <taxon>Heliconiinae</taxon>
        <taxon>Argynnini</taxon>
        <taxon>Brenthis</taxon>
    </lineage>
</organism>
<gene>
    <name evidence="2" type="ORF">BINO364_LOCUS3813</name>
</gene>
<reference evidence="2" key="1">
    <citation type="submission" date="2021-12" db="EMBL/GenBank/DDBJ databases">
        <authorList>
            <person name="Martin H S."/>
        </authorList>
    </citation>
    <scope>NUCLEOTIDE SEQUENCE</scope>
</reference>
<proteinExistence type="predicted"/>
<accession>A0A8J9Y745</accession>
<feature type="region of interest" description="Disordered" evidence="1">
    <location>
        <begin position="115"/>
        <end position="142"/>
    </location>
</feature>
<evidence type="ECO:0000313" key="3">
    <source>
        <dbReference type="Proteomes" id="UP000838878"/>
    </source>
</evidence>
<dbReference type="Proteomes" id="UP000838878">
    <property type="component" value="Chromosome 11"/>
</dbReference>